<name>A0A5C3MMH9_9AGAM</name>
<protein>
    <submittedName>
        <fullName evidence="1">Uncharacterized protein</fullName>
    </submittedName>
</protein>
<reference evidence="1 2" key="1">
    <citation type="journal article" date="2019" name="Nat. Ecol. Evol.">
        <title>Megaphylogeny resolves global patterns of mushroom evolution.</title>
        <authorList>
            <person name="Varga T."/>
            <person name="Krizsan K."/>
            <person name="Foldi C."/>
            <person name="Dima B."/>
            <person name="Sanchez-Garcia M."/>
            <person name="Sanchez-Ramirez S."/>
            <person name="Szollosi G.J."/>
            <person name="Szarkandi J.G."/>
            <person name="Papp V."/>
            <person name="Albert L."/>
            <person name="Andreopoulos W."/>
            <person name="Angelini C."/>
            <person name="Antonin V."/>
            <person name="Barry K.W."/>
            <person name="Bougher N.L."/>
            <person name="Buchanan P."/>
            <person name="Buyck B."/>
            <person name="Bense V."/>
            <person name="Catcheside P."/>
            <person name="Chovatia M."/>
            <person name="Cooper J."/>
            <person name="Damon W."/>
            <person name="Desjardin D."/>
            <person name="Finy P."/>
            <person name="Geml J."/>
            <person name="Haridas S."/>
            <person name="Hughes K."/>
            <person name="Justo A."/>
            <person name="Karasinski D."/>
            <person name="Kautmanova I."/>
            <person name="Kiss B."/>
            <person name="Kocsube S."/>
            <person name="Kotiranta H."/>
            <person name="LaButti K.M."/>
            <person name="Lechner B.E."/>
            <person name="Liimatainen K."/>
            <person name="Lipzen A."/>
            <person name="Lukacs Z."/>
            <person name="Mihaltcheva S."/>
            <person name="Morgado L.N."/>
            <person name="Niskanen T."/>
            <person name="Noordeloos M.E."/>
            <person name="Ohm R.A."/>
            <person name="Ortiz-Santana B."/>
            <person name="Ovrebo C."/>
            <person name="Racz N."/>
            <person name="Riley R."/>
            <person name="Savchenko A."/>
            <person name="Shiryaev A."/>
            <person name="Soop K."/>
            <person name="Spirin V."/>
            <person name="Szebenyi C."/>
            <person name="Tomsovsky M."/>
            <person name="Tulloss R.E."/>
            <person name="Uehling J."/>
            <person name="Grigoriev I.V."/>
            <person name="Vagvolgyi C."/>
            <person name="Papp T."/>
            <person name="Martin F.M."/>
            <person name="Miettinen O."/>
            <person name="Hibbett D.S."/>
            <person name="Nagy L.G."/>
        </authorList>
    </citation>
    <scope>NUCLEOTIDE SEQUENCE [LARGE SCALE GENOMIC DNA]</scope>
    <source>
        <strain evidence="1 2">OMC1185</strain>
    </source>
</reference>
<proteinExistence type="predicted"/>
<dbReference type="EMBL" id="ML213535">
    <property type="protein sequence ID" value="TFK45933.1"/>
    <property type="molecule type" value="Genomic_DNA"/>
</dbReference>
<evidence type="ECO:0000313" key="2">
    <source>
        <dbReference type="Proteomes" id="UP000305948"/>
    </source>
</evidence>
<feature type="non-terminal residue" evidence="1">
    <location>
        <position position="1"/>
    </location>
</feature>
<gene>
    <name evidence="1" type="ORF">OE88DRAFT_1639145</name>
</gene>
<dbReference type="OrthoDB" id="3256283at2759"/>
<organism evidence="1 2">
    <name type="scientific">Heliocybe sulcata</name>
    <dbReference type="NCBI Taxonomy" id="5364"/>
    <lineage>
        <taxon>Eukaryota</taxon>
        <taxon>Fungi</taxon>
        <taxon>Dikarya</taxon>
        <taxon>Basidiomycota</taxon>
        <taxon>Agaricomycotina</taxon>
        <taxon>Agaricomycetes</taxon>
        <taxon>Gloeophyllales</taxon>
        <taxon>Gloeophyllaceae</taxon>
        <taxon>Heliocybe</taxon>
    </lineage>
</organism>
<sequence length="79" mass="9062">GVKSSQGVFKLQRVWIKMDLTTREEQELFEGFFSLSVSYHDEYKGGDLDRPQKQKFGLPFWAIRAAKDVDGKEIGLVPL</sequence>
<dbReference type="AlphaFoldDB" id="A0A5C3MMH9"/>
<accession>A0A5C3MMH9</accession>
<evidence type="ECO:0000313" key="1">
    <source>
        <dbReference type="EMBL" id="TFK45933.1"/>
    </source>
</evidence>
<dbReference type="Proteomes" id="UP000305948">
    <property type="component" value="Unassembled WGS sequence"/>
</dbReference>
<keyword evidence="2" id="KW-1185">Reference proteome</keyword>